<sequence length="333" mass="35926">MTTSDTEPRTAPRFPEAERPRDLPRRSWWRILRRVAVNTGEDNISVVAAGVAFYTLLSIFPAATAFISLAGYVLDPSDLTQQLDQLAGMLPQDAATIIQDQVLEVTGGDQTATGLAALLALSLAIYGAMRGVKTLMAGMNIAYGETEKRNIIVINLVAVGLTVALLFGVIVALNAVVVIPAIMGFVGFGSGIDMLLRLSKWAILLAMTVFGLSFLYRFGPSRRRPQWRWVSPGALIAALLWVAGTIGFSAYVQNFGSYNETYGTLGGVIILLTWLWLSAFIVLLGAEFNAEMEHHTSADTTIGPRRPMGERGAVKADTLPTAASQGSDRTHPR</sequence>
<feature type="transmembrane region" description="Helical" evidence="7">
    <location>
        <begin position="198"/>
        <end position="218"/>
    </location>
</feature>
<dbReference type="PANTHER" id="PTHR30213">
    <property type="entry name" value="INNER MEMBRANE PROTEIN YHJD"/>
    <property type="match status" value="1"/>
</dbReference>
<name>A0A1I1Y3I8_9RHOB</name>
<dbReference type="NCBIfam" id="TIGR00765">
    <property type="entry name" value="yihY_not_rbn"/>
    <property type="match status" value="1"/>
</dbReference>
<dbReference type="Pfam" id="PF03631">
    <property type="entry name" value="Virul_fac_BrkB"/>
    <property type="match status" value="1"/>
</dbReference>
<dbReference type="AlphaFoldDB" id="A0A1I1Y3I8"/>
<organism evidence="8 9">
    <name type="scientific">Roseivivax sediminis</name>
    <dbReference type="NCBI Taxonomy" id="936889"/>
    <lineage>
        <taxon>Bacteria</taxon>
        <taxon>Pseudomonadati</taxon>
        <taxon>Pseudomonadota</taxon>
        <taxon>Alphaproteobacteria</taxon>
        <taxon>Rhodobacterales</taxon>
        <taxon>Roseobacteraceae</taxon>
        <taxon>Roseivivax</taxon>
    </lineage>
</organism>
<evidence type="ECO:0000313" key="9">
    <source>
        <dbReference type="Proteomes" id="UP000325289"/>
    </source>
</evidence>
<dbReference type="PIRSF" id="PIRSF035875">
    <property type="entry name" value="RNase_BN"/>
    <property type="match status" value="1"/>
</dbReference>
<feature type="region of interest" description="Disordered" evidence="6">
    <location>
        <begin position="296"/>
        <end position="333"/>
    </location>
</feature>
<accession>A0A1I1Y3I8</accession>
<feature type="transmembrane region" description="Helical" evidence="7">
    <location>
        <begin position="153"/>
        <end position="186"/>
    </location>
</feature>
<evidence type="ECO:0000256" key="2">
    <source>
        <dbReference type="ARBA" id="ARBA00022475"/>
    </source>
</evidence>
<keyword evidence="9" id="KW-1185">Reference proteome</keyword>
<evidence type="ECO:0000256" key="6">
    <source>
        <dbReference type="SAM" id="MobiDB-lite"/>
    </source>
</evidence>
<gene>
    <name evidence="8" type="ORF">SAMN04515678_106270</name>
</gene>
<dbReference type="InterPro" id="IPR017039">
    <property type="entry name" value="Virul_fac_BrkB"/>
</dbReference>
<reference evidence="8 9" key="1">
    <citation type="submission" date="2016-10" db="EMBL/GenBank/DDBJ databases">
        <authorList>
            <person name="Varghese N."/>
            <person name="Submissions S."/>
        </authorList>
    </citation>
    <scope>NUCLEOTIDE SEQUENCE [LARGE SCALE GENOMIC DNA]</scope>
    <source>
        <strain evidence="9">YIM D21,KCTC 23444,ACCC 10710</strain>
    </source>
</reference>
<evidence type="ECO:0000256" key="4">
    <source>
        <dbReference type="ARBA" id="ARBA00022989"/>
    </source>
</evidence>
<evidence type="ECO:0000256" key="5">
    <source>
        <dbReference type="ARBA" id="ARBA00023136"/>
    </source>
</evidence>
<keyword evidence="3 7" id="KW-0812">Transmembrane</keyword>
<dbReference type="GO" id="GO:0005886">
    <property type="term" value="C:plasma membrane"/>
    <property type="evidence" value="ECO:0007669"/>
    <property type="project" value="UniProtKB-SubCell"/>
</dbReference>
<protein>
    <submittedName>
        <fullName evidence="8">Membrane protein</fullName>
    </submittedName>
</protein>
<dbReference type="Proteomes" id="UP000325289">
    <property type="component" value="Unassembled WGS sequence"/>
</dbReference>
<feature type="transmembrane region" description="Helical" evidence="7">
    <location>
        <begin position="112"/>
        <end position="132"/>
    </location>
</feature>
<proteinExistence type="predicted"/>
<keyword evidence="2" id="KW-1003">Cell membrane</keyword>
<comment type="subcellular location">
    <subcellularLocation>
        <location evidence="1">Cell membrane</location>
        <topology evidence="1">Multi-pass membrane protein</topology>
    </subcellularLocation>
</comment>
<feature type="transmembrane region" description="Helical" evidence="7">
    <location>
        <begin position="264"/>
        <end position="286"/>
    </location>
</feature>
<evidence type="ECO:0000256" key="1">
    <source>
        <dbReference type="ARBA" id="ARBA00004651"/>
    </source>
</evidence>
<evidence type="ECO:0000313" key="8">
    <source>
        <dbReference type="EMBL" id="SFE14124.1"/>
    </source>
</evidence>
<dbReference type="PANTHER" id="PTHR30213:SF0">
    <property type="entry name" value="UPF0761 MEMBRANE PROTEIN YIHY"/>
    <property type="match status" value="1"/>
</dbReference>
<feature type="transmembrane region" description="Helical" evidence="7">
    <location>
        <begin position="230"/>
        <end position="252"/>
    </location>
</feature>
<dbReference type="RefSeq" id="WP_188129667.1">
    <property type="nucleotide sequence ID" value="NZ_FOMS01000006.1"/>
</dbReference>
<evidence type="ECO:0000256" key="3">
    <source>
        <dbReference type="ARBA" id="ARBA00022692"/>
    </source>
</evidence>
<keyword evidence="4 7" id="KW-1133">Transmembrane helix</keyword>
<feature type="transmembrane region" description="Helical" evidence="7">
    <location>
        <begin position="51"/>
        <end position="74"/>
    </location>
</feature>
<keyword evidence="5 7" id="KW-0472">Membrane</keyword>
<dbReference type="EMBL" id="FOMS01000006">
    <property type="protein sequence ID" value="SFE14124.1"/>
    <property type="molecule type" value="Genomic_DNA"/>
</dbReference>
<evidence type="ECO:0000256" key="7">
    <source>
        <dbReference type="SAM" id="Phobius"/>
    </source>
</evidence>